<keyword evidence="2" id="KW-1185">Reference proteome</keyword>
<dbReference type="PANTHER" id="PTHR39431:SF1">
    <property type="entry name" value="FRPA_C-RELATED PROTEIN"/>
    <property type="match status" value="1"/>
</dbReference>
<evidence type="ECO:0000313" key="1">
    <source>
        <dbReference type="EMBL" id="QUJ77243.1"/>
    </source>
</evidence>
<evidence type="ECO:0008006" key="3">
    <source>
        <dbReference type="Google" id="ProtNLM"/>
    </source>
</evidence>
<dbReference type="Proteomes" id="UP000683291">
    <property type="component" value="Chromosome 1"/>
</dbReference>
<accession>A0A975JF06</accession>
<protein>
    <recommendedName>
        <fullName evidence="3">Tandem-95 repeat protein</fullName>
    </recommendedName>
</protein>
<reference evidence="1" key="1">
    <citation type="submission" date="2021-04" db="EMBL/GenBank/DDBJ databases">
        <title>Complete genome sequence for Sulfitobacter sp. strain JK7-1.</title>
        <authorList>
            <person name="Park S.-J."/>
        </authorList>
    </citation>
    <scope>NUCLEOTIDE SEQUENCE</scope>
    <source>
        <strain evidence="1">JK7-1</strain>
    </source>
</reference>
<name>A0A975JF06_9RHOB</name>
<dbReference type="SUPFAM" id="SSF51120">
    <property type="entry name" value="beta-Roll"/>
    <property type="match status" value="1"/>
</dbReference>
<dbReference type="RefSeq" id="WP_212705438.1">
    <property type="nucleotide sequence ID" value="NZ_CP073581.1"/>
</dbReference>
<dbReference type="KEGG" id="sual:KDD17_04285"/>
<proteinExistence type="predicted"/>
<organism evidence="1 2">
    <name type="scientific">Sulfitobacter albidus</name>
    <dbReference type="NCBI Taxonomy" id="2829501"/>
    <lineage>
        <taxon>Bacteria</taxon>
        <taxon>Pseudomonadati</taxon>
        <taxon>Pseudomonadota</taxon>
        <taxon>Alphaproteobacteria</taxon>
        <taxon>Rhodobacterales</taxon>
        <taxon>Roseobacteraceae</taxon>
        <taxon>Sulfitobacter</taxon>
    </lineage>
</organism>
<dbReference type="EMBL" id="CP073581">
    <property type="protein sequence ID" value="QUJ77243.1"/>
    <property type="molecule type" value="Genomic_DNA"/>
</dbReference>
<gene>
    <name evidence="1" type="ORF">KDD17_04285</name>
</gene>
<dbReference type="PANTHER" id="PTHR39431">
    <property type="entry name" value="FRPA/C-RELATED PROTEIN"/>
    <property type="match status" value="1"/>
</dbReference>
<sequence>MTISRELFLSILAMDSYHQGYDPGMVHGKSNIGGATVRSASADGVSVEDYARWQEQGFYAVSYDVNATGISGWGGETFAISYRGTDGAPDFTRGWTMGGGFTGWNQSSLALDFFTSATGQTMDAQTGLPGYRQEASNAILTGHSLGGGLAGFVSALSGTEGVGYDNMPFSIAAFMQDIADQRGLGAEGQLSPAEFISTLRDLLDSMVRDGGGVGSGDANFAFDGINSTSWLEISTKNEILESVRNGDFQLFGGALGPIIESLVETEVAQEFLAADPDLADYINFLADNDSMREYGNLAADLTYIYQRHVQNTSDRIVYDATIDPFFTDLADRALVLHMIDLLTLLRFSAEKSNNAQPNSDPEIEKWRYIAREFMEAYFDNEIDPNGPDYLSESIAVAAGFTNIAGKATTSAKMRHAIAYSALEESSGLVFGNTGIRAMVDDIDELGSLHEATGLVRFQNYFNGPKNLFSAVSEAIVQFAGQMALQEVDFKQHTDLRPEQGILTFTAGGAHIDFADDPDDETASADLMLINLSSHLWELNDSGTNVVNTTREVGRLGHWIKSALWATTQDDQLLDPEEATDSAFALTGLPQILRAVYGEGDDDRQWQLTGVVGRFIREVQIAIDNASGEEHLAERKPAQGDNAAATEALFDMTASLFISADVAQTVYGSNDNTIFLLSDADDEVHLSLRKSTEDKPYDGSGQDIVFGRLGADKVVDYFVEDQKRNDEGRDIDDIFYATHREIAAEEVYQSVVSRSVDDAENDEYRYSALLEPTQSDALAELGLELTDVSLRTIGDGTFGGAEFVQLSIVDRNGGDRSDPFRDLFHDVETIILSEKSDLARVQESWLSVPQIIDFGAFEKGPVTQQDFDELDFSALGRGIEIVNGSLRLHDGGDEAPRQGDLMETYEMVFGHALDELLPGFDPLETETPLTLMNVEKFTGTAQGDTFIQAAAGIALDSFGNWAEDNRPGAVAHINSGAGNDNIYVINPGYFDKDAPIPESKGGAEGGGTTAKGELRTKLDAGAGDDWIVVKGGKKALTVGGDGEDWIYNTSAGGEIYGDTNLGDGSGSGTGDSDLIWWAPGVTMKDPDENDYLRYFDRPLIGGAQNLPLGPVRTILLDAIVSVSGFATYKSEIYYDYLTPHIQYQQVGDEFFVINRLPGATSTGGETWGAGAPSTGNSMRFQNFEQKTTMWGIAFAEGFDEGEQPINAWTGLREVVSGNVTFNVNAGGDMSMLFKDSNPVLDIISWIPGFPGGLTRWIPMIEHVLVQAGASALRAKNLQWGEGNDPLVIDLDGDGIETSAIGDLEVYFDLDGDFFAERTGWLDADDGFLALDRNGDGLISDITELFGGPGLSGFAELRDYDDNDDGVITVEDAIWADLTIWRDFDQDAQTDAGELSSLDSNGITRIDAWGQDMGDFVTPAKTRLLREGDVTFADGRVTKLYDAIFDASETFTAFRGEIGITAAPKLESRGFGNLVNLDVAMANDLELADIARAAADGMTTIDMRTLRAEVGETLSLWGFAQAQSRELTPVRIGDVDGTQTVLDRAIWVEDATGGYWQLASGAPVLDAGGVQIDRPTMADVLALEGGWQITQAFSPATRAAALEHRSERPFLVEVIDGVATVLDWGTQQPDGSWQLASGTPITDAQGAPIAAPTLEEVLAQAATVGQQWRAESFGFNPLNDVAVQEIGVRQVDGIVTDYTVEITDQNGTFHVWARNVDRALELQAKYGTAQEFNLRNFEIDFDTLDEVNSTDDSQFRVEILTPGQMNFALAFAGFEFQPQMLSGTIDAQTGVLSYTVSPRSDTGIAGPDGYVSGINQVIALLDEVVPNYIQTANGYAMRLAFQGGLADFAQGIAYDAQIDAYRPTTDEELIPVFDAIFKALPGDYQPAVEYLQSWAELLAQVIPDYAPSGENNDGGQSVRADKVFVLQNLIPAFERNASPLDLAAAMYAMQLDEGRLRMAADETVTEVLGTTGTDYFYLADGDQTLLGGDGEDAYFAGELTGHDTITDYDDGDLDDLRLTGVTPDDVTFERKGQDLVISYNDLDKSITVNDHFLGELNPLLAGGRQDSGVNHIVFGDGTVYDRFRISLEVSEERDTFDEIIGSGSADVLRAGLGNDIMRGGAGGTTITTPAVRT</sequence>
<evidence type="ECO:0000313" key="2">
    <source>
        <dbReference type="Proteomes" id="UP000683291"/>
    </source>
</evidence>
<dbReference type="InterPro" id="IPR011049">
    <property type="entry name" value="Serralysin-like_metalloprot_C"/>
</dbReference>